<feature type="non-terminal residue" evidence="1">
    <location>
        <position position="1"/>
    </location>
</feature>
<reference evidence="1" key="1">
    <citation type="journal article" date="2021" name="New Phytol.">
        <title>Evolutionary innovations through gain and loss of genes in the ectomycorrhizal Boletales.</title>
        <authorList>
            <person name="Wu G."/>
            <person name="Miyauchi S."/>
            <person name="Morin E."/>
            <person name="Kuo A."/>
            <person name="Drula E."/>
            <person name="Varga T."/>
            <person name="Kohler A."/>
            <person name="Feng B."/>
            <person name="Cao Y."/>
            <person name="Lipzen A."/>
            <person name="Daum C."/>
            <person name="Hundley H."/>
            <person name="Pangilinan J."/>
            <person name="Johnson J."/>
            <person name="Barry K."/>
            <person name="LaButti K."/>
            <person name="Ng V."/>
            <person name="Ahrendt S."/>
            <person name="Min B."/>
            <person name="Choi I.G."/>
            <person name="Park H."/>
            <person name="Plett J.M."/>
            <person name="Magnuson J."/>
            <person name="Spatafora J.W."/>
            <person name="Nagy L.G."/>
            <person name="Henrissat B."/>
            <person name="Grigoriev I.V."/>
            <person name="Yang Z.L."/>
            <person name="Xu J."/>
            <person name="Martin F.M."/>
        </authorList>
    </citation>
    <scope>NUCLEOTIDE SEQUENCE</scope>
    <source>
        <strain evidence="1">KUC20120723A-06</strain>
    </source>
</reference>
<keyword evidence="2" id="KW-1185">Reference proteome</keyword>
<organism evidence="1 2">
    <name type="scientific">Leucogyrophana mollusca</name>
    <dbReference type="NCBI Taxonomy" id="85980"/>
    <lineage>
        <taxon>Eukaryota</taxon>
        <taxon>Fungi</taxon>
        <taxon>Dikarya</taxon>
        <taxon>Basidiomycota</taxon>
        <taxon>Agaricomycotina</taxon>
        <taxon>Agaricomycetes</taxon>
        <taxon>Agaricomycetidae</taxon>
        <taxon>Boletales</taxon>
        <taxon>Boletales incertae sedis</taxon>
        <taxon>Leucogyrophana</taxon>
    </lineage>
</organism>
<feature type="non-terminal residue" evidence="1">
    <location>
        <position position="243"/>
    </location>
</feature>
<sequence length="243" mass="26587">ADGWTSTLKSNLMNAFSAVAGNRPAPSSSESVDRFTPIPQRTSPRRSPDQRWGQQFPEHAMARTHSASSGVSRLYTLHETGDGAGVVHIRGMDNYAHAGERTWSPGPSRSTLQFGDSQSTLRPGITPVWTRESQAPLLANEVPAARTKALPRPSRYNTRPSITSTGSIYSAESAIASANLLNYGYDETRERPLPSVPNPRSRTSTLRSAEQASTKSSSRKRERRKRSRPKPIQRVSSSTSSVL</sequence>
<dbReference type="Proteomes" id="UP000790709">
    <property type="component" value="Unassembled WGS sequence"/>
</dbReference>
<protein>
    <submittedName>
        <fullName evidence="1">Uncharacterized protein</fullName>
    </submittedName>
</protein>
<comment type="caution">
    <text evidence="1">The sequence shown here is derived from an EMBL/GenBank/DDBJ whole genome shotgun (WGS) entry which is preliminary data.</text>
</comment>
<proteinExistence type="predicted"/>
<gene>
    <name evidence="1" type="ORF">BV22DRAFT_977363</name>
</gene>
<dbReference type="EMBL" id="MU266364">
    <property type="protein sequence ID" value="KAH7927598.1"/>
    <property type="molecule type" value="Genomic_DNA"/>
</dbReference>
<evidence type="ECO:0000313" key="2">
    <source>
        <dbReference type="Proteomes" id="UP000790709"/>
    </source>
</evidence>
<evidence type="ECO:0000313" key="1">
    <source>
        <dbReference type="EMBL" id="KAH7927598.1"/>
    </source>
</evidence>
<name>A0ACB8BRR7_9AGAM</name>
<accession>A0ACB8BRR7</accession>